<feature type="signal peptide" evidence="2">
    <location>
        <begin position="1"/>
        <end position="23"/>
    </location>
</feature>
<dbReference type="EMBL" id="JAPMUA010000006">
    <property type="protein sequence ID" value="MDG3587297.1"/>
    <property type="molecule type" value="Genomic_DNA"/>
</dbReference>
<name>A0ABT6FVK7_9FLAO</name>
<comment type="caution">
    <text evidence="4">The sequence shown here is derived from an EMBL/GenBank/DDBJ whole genome shotgun (WGS) entry which is preliminary data.</text>
</comment>
<dbReference type="RefSeq" id="WP_277900993.1">
    <property type="nucleotide sequence ID" value="NZ_JAPMUA010000006.1"/>
</dbReference>
<comment type="similarity">
    <text evidence="1">Belongs to the beta-lactamase family.</text>
</comment>
<dbReference type="PANTHER" id="PTHR22935">
    <property type="entry name" value="PENICILLIN-BINDING PROTEIN"/>
    <property type="match status" value="1"/>
</dbReference>
<dbReference type="InterPro" id="IPR012338">
    <property type="entry name" value="Beta-lactam/transpept-like"/>
</dbReference>
<keyword evidence="2" id="KW-0732">Signal</keyword>
<keyword evidence="4" id="KW-0378">Hydrolase</keyword>
<evidence type="ECO:0000313" key="4">
    <source>
        <dbReference type="EMBL" id="MDG3587297.1"/>
    </source>
</evidence>
<accession>A0ABT6FVK7</accession>
<dbReference type="InterPro" id="IPR051478">
    <property type="entry name" value="Beta-lactamase-like_AB/R"/>
</dbReference>
<organism evidence="4 5">
    <name type="scientific">Galbibacter pacificus</name>
    <dbReference type="NCBI Taxonomy" id="2996052"/>
    <lineage>
        <taxon>Bacteria</taxon>
        <taxon>Pseudomonadati</taxon>
        <taxon>Bacteroidota</taxon>
        <taxon>Flavobacteriia</taxon>
        <taxon>Flavobacteriales</taxon>
        <taxon>Flavobacteriaceae</taxon>
        <taxon>Galbibacter</taxon>
    </lineage>
</organism>
<dbReference type="Proteomes" id="UP001153642">
    <property type="component" value="Unassembled WGS sequence"/>
</dbReference>
<gene>
    <name evidence="4" type="ORF">OSR52_15610</name>
</gene>
<dbReference type="Pfam" id="PF00144">
    <property type="entry name" value="Beta-lactamase"/>
    <property type="match status" value="1"/>
</dbReference>
<proteinExistence type="inferred from homology"/>
<evidence type="ECO:0000313" key="5">
    <source>
        <dbReference type="Proteomes" id="UP001153642"/>
    </source>
</evidence>
<dbReference type="InterPro" id="IPR001466">
    <property type="entry name" value="Beta-lactam-related"/>
</dbReference>
<evidence type="ECO:0000256" key="2">
    <source>
        <dbReference type="SAM" id="SignalP"/>
    </source>
</evidence>
<dbReference type="PANTHER" id="PTHR22935:SF95">
    <property type="entry name" value="BETA-LACTAMASE-LIKE 1-RELATED"/>
    <property type="match status" value="1"/>
</dbReference>
<evidence type="ECO:0000259" key="3">
    <source>
        <dbReference type="Pfam" id="PF00144"/>
    </source>
</evidence>
<dbReference type="Gene3D" id="3.40.710.10">
    <property type="entry name" value="DD-peptidase/beta-lactamase superfamily"/>
    <property type="match status" value="1"/>
</dbReference>
<sequence>MKFKHTALFAVTFFFLNAGTAQIPENVKKEIQYRINNHINPSIAVGVLDSSGVYYYVKGYKDLENKIKADENTLYEIGSITKTFTSLLLAKYAVGSIISIDDEANEFLPDSIDLTDKKGVSVTLKNLSTHSSGLPRIPNNINVTDQMNPYANYTRSDMFSFLSHYIPRNVGKKFEYSNLGAGLLGEILSISQNDTYQNLVKKKILTPLNLKNTYFKVPESQKENYAKGYLSQKEVPHWKFQAMAAAGGIRSTIKDLVKYGESYLKNDSPLYKAQEYTKTVQFKDQEGQLHGLAWFINPEGIIFHGGGTGGFRTFIAIDGKHGKVVAIMTNSGSSPAEDIAEYLMDPDKNPLDFAKEEMPITAEELMDFEGNYINDGLNMTYNFSLVEDALHAQLNNQPEFPVYYQGESTFFYKIVKAKIVFERDENNTVVGLILYQNGQEIPFIKTNP</sequence>
<evidence type="ECO:0000256" key="1">
    <source>
        <dbReference type="ARBA" id="ARBA00038473"/>
    </source>
</evidence>
<feature type="chain" id="PRO_5045801046" evidence="2">
    <location>
        <begin position="24"/>
        <end position="448"/>
    </location>
</feature>
<dbReference type="SUPFAM" id="SSF56601">
    <property type="entry name" value="beta-lactamase/transpeptidase-like"/>
    <property type="match status" value="1"/>
</dbReference>
<reference evidence="4" key="1">
    <citation type="submission" date="2022-11" db="EMBL/GenBank/DDBJ databases">
        <title>High-quality draft genome sequence of Galbibacter sp. strain CMA-7.</title>
        <authorList>
            <person name="Wei L."/>
            <person name="Dong C."/>
            <person name="Shao Z."/>
        </authorList>
    </citation>
    <scope>NUCLEOTIDE SEQUENCE</scope>
    <source>
        <strain evidence="4">CMA-7</strain>
    </source>
</reference>
<keyword evidence="5" id="KW-1185">Reference proteome</keyword>
<feature type="domain" description="Beta-lactamase-related" evidence="3">
    <location>
        <begin position="40"/>
        <end position="338"/>
    </location>
</feature>
<dbReference type="GO" id="GO:0016787">
    <property type="term" value="F:hydrolase activity"/>
    <property type="evidence" value="ECO:0007669"/>
    <property type="project" value="UniProtKB-KW"/>
</dbReference>
<protein>
    <submittedName>
        <fullName evidence="4">Serine hydrolase</fullName>
    </submittedName>
</protein>